<reference evidence="4" key="1">
    <citation type="submission" date="2025-08" db="UniProtKB">
        <authorList>
            <consortium name="RefSeq"/>
        </authorList>
    </citation>
    <scope>IDENTIFICATION</scope>
    <source>
        <tissue evidence="4">Whole organism</tissue>
    </source>
</reference>
<evidence type="ECO:0000256" key="1">
    <source>
        <dbReference type="SAM" id="MobiDB-lite"/>
    </source>
</evidence>
<sequence>MKAATVAGVLLALLCGAACSPILGVPAYSVMTAEDDDSAGADGADTDFSHLVVTTGSPRHQAAPQRAPAASTAAAGTPDDVVPLATDKDRGRFLATLLMLESLHDKPYPVHGVADAKLKKEILADEDLMQEVLKLYETTQETKGQHFIKIPPRLMKKMKQKMAELLSE</sequence>
<protein>
    <submittedName>
        <fullName evidence="4">Uncharacterized protein LOC113208881</fullName>
    </submittedName>
</protein>
<dbReference type="KEGG" id="foc:113208881"/>
<keyword evidence="2" id="KW-0732">Signal</keyword>
<feature type="chain" id="PRO_5027090065" evidence="2">
    <location>
        <begin position="20"/>
        <end position="168"/>
    </location>
</feature>
<evidence type="ECO:0000256" key="2">
    <source>
        <dbReference type="SAM" id="SignalP"/>
    </source>
</evidence>
<name>A0A6J1SMC6_FRAOC</name>
<feature type="signal peptide" evidence="2">
    <location>
        <begin position="1"/>
        <end position="19"/>
    </location>
</feature>
<organism evidence="3 4">
    <name type="scientific">Frankliniella occidentalis</name>
    <name type="common">Western flower thrips</name>
    <name type="synonym">Euthrips occidentalis</name>
    <dbReference type="NCBI Taxonomy" id="133901"/>
    <lineage>
        <taxon>Eukaryota</taxon>
        <taxon>Metazoa</taxon>
        <taxon>Ecdysozoa</taxon>
        <taxon>Arthropoda</taxon>
        <taxon>Hexapoda</taxon>
        <taxon>Insecta</taxon>
        <taxon>Pterygota</taxon>
        <taxon>Neoptera</taxon>
        <taxon>Paraneoptera</taxon>
        <taxon>Thysanoptera</taxon>
        <taxon>Terebrantia</taxon>
        <taxon>Thripoidea</taxon>
        <taxon>Thripidae</taxon>
        <taxon>Frankliniella</taxon>
    </lineage>
</organism>
<keyword evidence="3" id="KW-1185">Reference proteome</keyword>
<evidence type="ECO:0000313" key="3">
    <source>
        <dbReference type="Proteomes" id="UP000504606"/>
    </source>
</evidence>
<dbReference type="GeneID" id="113208881"/>
<gene>
    <name evidence="4" type="primary">LOC113208881</name>
</gene>
<dbReference type="RefSeq" id="XP_026281903.1">
    <property type="nucleotide sequence ID" value="XM_026426118.2"/>
</dbReference>
<feature type="region of interest" description="Disordered" evidence="1">
    <location>
        <begin position="56"/>
        <end position="76"/>
    </location>
</feature>
<proteinExistence type="predicted"/>
<evidence type="ECO:0000313" key="4">
    <source>
        <dbReference type="RefSeq" id="XP_026281903.1"/>
    </source>
</evidence>
<dbReference type="AlphaFoldDB" id="A0A6J1SMC6"/>
<feature type="compositionally biased region" description="Low complexity" evidence="1">
    <location>
        <begin position="57"/>
        <end position="76"/>
    </location>
</feature>
<accession>A0A6J1SMC6</accession>
<dbReference type="OrthoDB" id="10541187at2759"/>
<dbReference type="Proteomes" id="UP000504606">
    <property type="component" value="Unplaced"/>
</dbReference>